<dbReference type="STRING" id="1117707.VQ7734_01911"/>
<dbReference type="EMBL" id="FRFG01000021">
    <property type="protein sequence ID" value="SHO56144.1"/>
    <property type="molecule type" value="Genomic_DNA"/>
</dbReference>
<keyword evidence="2" id="KW-1185">Reference proteome</keyword>
<dbReference type="OrthoDB" id="5862020at2"/>
<protein>
    <submittedName>
        <fullName evidence="1">Uncharacterized protein</fullName>
    </submittedName>
</protein>
<gene>
    <name evidence="1" type="ORF">VQ7734_01911</name>
</gene>
<proteinExistence type="predicted"/>
<dbReference type="AlphaFoldDB" id="A0A1M7YU10"/>
<organism evidence="1 2">
    <name type="scientific">Vibrio quintilis</name>
    <dbReference type="NCBI Taxonomy" id="1117707"/>
    <lineage>
        <taxon>Bacteria</taxon>
        <taxon>Pseudomonadati</taxon>
        <taxon>Pseudomonadota</taxon>
        <taxon>Gammaproteobacteria</taxon>
        <taxon>Vibrionales</taxon>
        <taxon>Vibrionaceae</taxon>
        <taxon>Vibrio</taxon>
    </lineage>
</organism>
<dbReference type="RefSeq" id="WP_073581828.1">
    <property type="nucleotide sequence ID" value="NZ_AP024897.1"/>
</dbReference>
<dbReference type="Proteomes" id="UP000184600">
    <property type="component" value="Unassembled WGS sequence"/>
</dbReference>
<reference evidence="2" key="1">
    <citation type="submission" date="2016-12" db="EMBL/GenBank/DDBJ databases">
        <authorList>
            <person name="Rodrigo-Torres L."/>
            <person name="Arahal R.D."/>
            <person name="Lucena T."/>
        </authorList>
    </citation>
    <scope>NUCLEOTIDE SEQUENCE [LARGE SCALE GENOMIC DNA]</scope>
</reference>
<evidence type="ECO:0000313" key="2">
    <source>
        <dbReference type="Proteomes" id="UP000184600"/>
    </source>
</evidence>
<name>A0A1M7YU10_9VIBR</name>
<sequence length="195" mass="21824">MKPETLLAKFDLKGINYEQTQTGGGKGLFTLEEQLAMVGIEWKQSPVGFLILFVEIHSCPYSRHSLEVAVTEQLNKIAANQRGQRSPAAFDAMVHVAIEESITPSGRVCPTCNGSGLYKTPRRQTRNCIHCQDGRIIWNTESRFAVMCSGGFACSYDVFKRRYHPVLEQVAKWLAGQRNAAMLALMERIEKEEAA</sequence>
<evidence type="ECO:0000313" key="1">
    <source>
        <dbReference type="EMBL" id="SHO56144.1"/>
    </source>
</evidence>
<accession>A0A1M7YU10</accession>